<dbReference type="EMBL" id="MCOG01000958">
    <property type="protein sequence ID" value="ORX90421.1"/>
    <property type="molecule type" value="Genomic_DNA"/>
</dbReference>
<comment type="similarity">
    <text evidence="1 2">Belongs to the peptidase M20A family.</text>
</comment>
<dbReference type="InterPro" id="IPR017439">
    <property type="entry name" value="Amidohydrolase"/>
</dbReference>
<gene>
    <name evidence="4" type="ORF">LY90DRAFT_520955</name>
</gene>
<dbReference type="AlphaFoldDB" id="A0A1Y1XXE8"/>
<sequence length="399" mass="44598">MEEIKKYVNEQEKILYDELNELSLDIHSHPELAWKEFHAHEVLTNFMEKHGFKVTRHAFGLETSFVAEFSNGEGANVGYCSEYDALPNLGHGCGHNLIAVSGVTAAIETKLILEKFNIKGTVRLYGTPAEEGEGGKLRMIERNAFDDSDVMMMLHPGTIDYTYPVYLALDTVQVEYFGRGCHGSIPYDGVNALDAICSAYTNIGLLRQYMKPTSRIHGVITNGGTYPNIIPDYTSGLFYVRAINRIELKELATKVKNIFEAAALATGCTCKITMDKEMADIQNNSFLTEAYREFMEAEGVTGIPDKETQQKKSWGSTDMGNITYIKPSFHNIVNVGCEGHDIHTVAFRENAKTPEAFQKMIRAAKCMALVGVKVLTEPQFLKNAQEEFKQLLESQKIDS</sequence>
<dbReference type="Proteomes" id="UP000193920">
    <property type="component" value="Unassembled WGS sequence"/>
</dbReference>
<dbReference type="STRING" id="1754190.A0A1Y1XXE8"/>
<dbReference type="GO" id="GO:0016805">
    <property type="term" value="F:dipeptidase activity"/>
    <property type="evidence" value="ECO:0007669"/>
    <property type="project" value="InterPro"/>
</dbReference>
<dbReference type="CDD" id="cd05672">
    <property type="entry name" value="M20_ACY1L2-like"/>
    <property type="match status" value="1"/>
</dbReference>
<organism evidence="4 5">
    <name type="scientific">Neocallimastix californiae</name>
    <dbReference type="NCBI Taxonomy" id="1754190"/>
    <lineage>
        <taxon>Eukaryota</taxon>
        <taxon>Fungi</taxon>
        <taxon>Fungi incertae sedis</taxon>
        <taxon>Chytridiomycota</taxon>
        <taxon>Chytridiomycota incertae sedis</taxon>
        <taxon>Neocallimastigomycetes</taxon>
        <taxon>Neocallimastigales</taxon>
        <taxon>Neocallimastigaceae</taxon>
        <taxon>Neocallimastix</taxon>
    </lineage>
</organism>
<dbReference type="PANTHER" id="PTHR30575:SF0">
    <property type="entry name" value="XAA-ARG DIPEPTIDASE"/>
    <property type="match status" value="1"/>
</dbReference>
<dbReference type="SUPFAM" id="SSF53187">
    <property type="entry name" value="Zn-dependent exopeptidases"/>
    <property type="match status" value="1"/>
</dbReference>
<evidence type="ECO:0000259" key="3">
    <source>
        <dbReference type="Pfam" id="PF07687"/>
    </source>
</evidence>
<evidence type="ECO:0000313" key="4">
    <source>
        <dbReference type="EMBL" id="ORX90421.1"/>
    </source>
</evidence>
<dbReference type="InterPro" id="IPR036264">
    <property type="entry name" value="Bact_exopeptidase_dim_dom"/>
</dbReference>
<dbReference type="Pfam" id="PF01546">
    <property type="entry name" value="Peptidase_M20"/>
    <property type="match status" value="1"/>
</dbReference>
<dbReference type="Pfam" id="PF07687">
    <property type="entry name" value="M20_dimer"/>
    <property type="match status" value="1"/>
</dbReference>
<dbReference type="PIRSF" id="PIRSF037226">
    <property type="entry name" value="Amidohydrolase_ACY1L2_prd"/>
    <property type="match status" value="1"/>
</dbReference>
<dbReference type="OrthoDB" id="6119954at2759"/>
<protein>
    <recommendedName>
        <fullName evidence="2">Peptidase M20 domain-containing protein 2</fullName>
    </recommendedName>
</protein>
<evidence type="ECO:0000313" key="5">
    <source>
        <dbReference type="Proteomes" id="UP000193920"/>
    </source>
</evidence>
<dbReference type="InterPro" id="IPR052030">
    <property type="entry name" value="Peptidase_M20/M20A_hydrolases"/>
</dbReference>
<dbReference type="PANTHER" id="PTHR30575">
    <property type="entry name" value="PEPTIDASE M20"/>
    <property type="match status" value="1"/>
</dbReference>
<feature type="domain" description="Peptidase M20 dimerisation" evidence="3">
    <location>
        <begin position="172"/>
        <end position="264"/>
    </location>
</feature>
<evidence type="ECO:0000256" key="1">
    <source>
        <dbReference type="ARBA" id="ARBA00006247"/>
    </source>
</evidence>
<accession>A0A1Y1XXE8</accession>
<dbReference type="InterPro" id="IPR011650">
    <property type="entry name" value="Peptidase_M20_dimer"/>
</dbReference>
<dbReference type="SUPFAM" id="SSF55031">
    <property type="entry name" value="Bacterial exopeptidase dimerisation domain"/>
    <property type="match status" value="1"/>
</dbReference>
<reference evidence="4 5" key="1">
    <citation type="submission" date="2016-08" db="EMBL/GenBank/DDBJ databases">
        <title>A Parts List for Fungal Cellulosomes Revealed by Comparative Genomics.</title>
        <authorList>
            <consortium name="DOE Joint Genome Institute"/>
            <person name="Haitjema C.H."/>
            <person name="Gilmore S.P."/>
            <person name="Henske J.K."/>
            <person name="Solomon K.V."/>
            <person name="De Groot R."/>
            <person name="Kuo A."/>
            <person name="Mondo S.J."/>
            <person name="Salamov A.A."/>
            <person name="Labutti K."/>
            <person name="Zhao Z."/>
            <person name="Chiniquy J."/>
            <person name="Barry K."/>
            <person name="Brewer H.M."/>
            <person name="Purvine S.O."/>
            <person name="Wright A.T."/>
            <person name="Boxma B."/>
            <person name="Van Alen T."/>
            <person name="Hackstein J.H."/>
            <person name="Baker S.E."/>
            <person name="Grigoriev I.V."/>
            <person name="O'Malley M.A."/>
        </authorList>
    </citation>
    <scope>NUCLEOTIDE SEQUENCE [LARGE SCALE GENOMIC DNA]</scope>
    <source>
        <strain evidence="4 5">G1</strain>
    </source>
</reference>
<dbReference type="NCBIfam" id="TIGR01891">
    <property type="entry name" value="amidohydrolases"/>
    <property type="match status" value="1"/>
</dbReference>
<evidence type="ECO:0000256" key="2">
    <source>
        <dbReference type="PIRNR" id="PIRNR037226"/>
    </source>
</evidence>
<comment type="caution">
    <text evidence="4">The sequence shown here is derived from an EMBL/GenBank/DDBJ whole genome shotgun (WGS) entry which is preliminary data.</text>
</comment>
<dbReference type="FunFam" id="3.30.70.360:FF:000004">
    <property type="entry name" value="Peptidase M20 domain-containing protein 2"/>
    <property type="match status" value="1"/>
</dbReference>
<dbReference type="Gene3D" id="3.30.70.360">
    <property type="match status" value="1"/>
</dbReference>
<dbReference type="Gene3D" id="3.40.630.10">
    <property type="entry name" value="Zn peptidases"/>
    <property type="match status" value="1"/>
</dbReference>
<dbReference type="InterPro" id="IPR002933">
    <property type="entry name" value="Peptidase_M20"/>
</dbReference>
<proteinExistence type="inferred from homology"/>
<name>A0A1Y1XXE8_9FUNG</name>
<dbReference type="InterPro" id="IPR017144">
    <property type="entry name" value="Xaa-Arg_dipeptidase"/>
</dbReference>
<keyword evidence="5" id="KW-1185">Reference proteome</keyword>